<organism evidence="1 2">
    <name type="scientific">Cellulomonas wangsupingiae</name>
    <dbReference type="NCBI Taxonomy" id="2968085"/>
    <lineage>
        <taxon>Bacteria</taxon>
        <taxon>Bacillati</taxon>
        <taxon>Actinomycetota</taxon>
        <taxon>Actinomycetes</taxon>
        <taxon>Micrococcales</taxon>
        <taxon>Cellulomonadaceae</taxon>
        <taxon>Cellulomonas</taxon>
    </lineage>
</organism>
<dbReference type="SUPFAM" id="SSF52540">
    <property type="entry name" value="P-loop containing nucleoside triphosphate hydrolases"/>
    <property type="match status" value="1"/>
</dbReference>
<dbReference type="Gene3D" id="3.40.50.300">
    <property type="entry name" value="P-loop containing nucleotide triphosphate hydrolases"/>
    <property type="match status" value="1"/>
</dbReference>
<evidence type="ECO:0000313" key="2">
    <source>
        <dbReference type="Proteomes" id="UP001317322"/>
    </source>
</evidence>
<keyword evidence="2" id="KW-1185">Reference proteome</keyword>
<dbReference type="PANTHER" id="PTHR43384">
    <property type="entry name" value="SEPTUM SITE-DETERMINING PROTEIN MIND HOMOLOG, CHLOROPLASTIC-RELATED"/>
    <property type="match status" value="1"/>
</dbReference>
<dbReference type="EMBL" id="CP101989">
    <property type="protein sequence ID" value="UUI64310.1"/>
    <property type="molecule type" value="Genomic_DNA"/>
</dbReference>
<name>A0ABY5K1V3_9CELL</name>
<gene>
    <name evidence="1" type="ORF">NP075_14440</name>
</gene>
<dbReference type="RefSeq" id="WP_227565302.1">
    <property type="nucleotide sequence ID" value="NZ_CP101989.1"/>
</dbReference>
<proteinExistence type="predicted"/>
<dbReference type="PANTHER" id="PTHR43384:SF11">
    <property type="entry name" value="SEPTUM SITE DETERMINING PROTEIN"/>
    <property type="match status" value="1"/>
</dbReference>
<dbReference type="Proteomes" id="UP001317322">
    <property type="component" value="Chromosome"/>
</dbReference>
<accession>A0ABY5K1V3</accession>
<sequence length="236" mass="23649">MERGRRALVVGVVGAAGGVGASTLAALLARHLSRTTSTVLVDLDRGAGGLDVVVGVEEVDGARWPDLRGAGGDVRGADVVALLPRWGSCAVLSADRTRPAPVDAGVRVDVLHALACEVGALVLDLDRGTVVDGDAPLAACDAVAVVARPDLRSVAGALALRPRLDEAATACGLVVQGGPRASLAAADVADASGLDVWHVARRDRALATRAERTGPGGRGPAARSAAAVARRLGLPA</sequence>
<evidence type="ECO:0000313" key="1">
    <source>
        <dbReference type="EMBL" id="UUI64310.1"/>
    </source>
</evidence>
<dbReference type="InterPro" id="IPR050625">
    <property type="entry name" value="ParA/MinD_ATPase"/>
</dbReference>
<reference evidence="1 2" key="1">
    <citation type="submission" date="2022-07" db="EMBL/GenBank/DDBJ databases">
        <title>Novel species in genus cellulomonas.</title>
        <authorList>
            <person name="Ye L."/>
        </authorList>
    </citation>
    <scope>NUCLEOTIDE SEQUENCE [LARGE SCALE GENOMIC DNA]</scope>
    <source>
        <strain evidence="2">zg-Y908</strain>
    </source>
</reference>
<dbReference type="InterPro" id="IPR027417">
    <property type="entry name" value="P-loop_NTPase"/>
</dbReference>
<protein>
    <submittedName>
        <fullName evidence="1">Pilus assembly protein FlpE</fullName>
    </submittedName>
</protein>